<comment type="catalytic activity">
    <reaction evidence="5 7">
        <text>uridine(341) in tmRNA + S-adenosyl-L-methionine = 5-methyluridine(341) in tmRNA + S-adenosyl-L-homocysteine + H(+)</text>
        <dbReference type="Rhea" id="RHEA:43612"/>
        <dbReference type="Rhea" id="RHEA-COMP:10630"/>
        <dbReference type="Rhea" id="RHEA-COMP:10631"/>
        <dbReference type="ChEBI" id="CHEBI:15378"/>
        <dbReference type="ChEBI" id="CHEBI:57856"/>
        <dbReference type="ChEBI" id="CHEBI:59789"/>
        <dbReference type="ChEBI" id="CHEBI:65315"/>
        <dbReference type="ChEBI" id="CHEBI:74447"/>
    </reaction>
</comment>
<evidence type="ECO:0000313" key="13">
    <source>
        <dbReference type="Proteomes" id="UP000439591"/>
    </source>
</evidence>
<dbReference type="InterPro" id="IPR029063">
    <property type="entry name" value="SAM-dependent_MTases_sf"/>
</dbReference>
<accession>A0A5S9NI94</accession>
<evidence type="ECO:0000256" key="9">
    <source>
        <dbReference type="PROSITE-ProRule" id="PRU10015"/>
    </source>
</evidence>
<dbReference type="Proteomes" id="UP000439591">
    <property type="component" value="Unassembled WGS sequence"/>
</dbReference>
<gene>
    <name evidence="7 10" type="primary">trmA</name>
    <name evidence="10" type="ORF">IHBHHGIJ_01782</name>
    <name evidence="11" type="ORF">KFEGEMFD_01384</name>
</gene>
<dbReference type="Proteomes" id="UP000435877">
    <property type="component" value="Unassembled WGS sequence"/>
</dbReference>
<evidence type="ECO:0000256" key="1">
    <source>
        <dbReference type="ARBA" id="ARBA00022603"/>
    </source>
</evidence>
<evidence type="ECO:0000256" key="5">
    <source>
        <dbReference type="ARBA" id="ARBA00051255"/>
    </source>
</evidence>
<dbReference type="SUPFAM" id="SSF53335">
    <property type="entry name" value="S-adenosyl-L-methionine-dependent methyltransferases"/>
    <property type="match status" value="1"/>
</dbReference>
<organism evidence="10 12">
    <name type="scientific">Zhongshania aliphaticivorans</name>
    <dbReference type="NCBI Taxonomy" id="1470434"/>
    <lineage>
        <taxon>Bacteria</taxon>
        <taxon>Pseudomonadati</taxon>
        <taxon>Pseudomonadota</taxon>
        <taxon>Gammaproteobacteria</taxon>
        <taxon>Cellvibrionales</taxon>
        <taxon>Spongiibacteraceae</taxon>
        <taxon>Zhongshania</taxon>
    </lineage>
</organism>
<dbReference type="EC" id="2.1.1.35" evidence="7"/>
<dbReference type="RefSeq" id="WP_159268406.1">
    <property type="nucleotide sequence ID" value="NZ_CACSIK010000001.1"/>
</dbReference>
<dbReference type="GO" id="GO:0000049">
    <property type="term" value="F:tRNA binding"/>
    <property type="evidence" value="ECO:0007669"/>
    <property type="project" value="TreeGrafter"/>
</dbReference>
<dbReference type="GO" id="GO:0019843">
    <property type="term" value="F:rRNA binding"/>
    <property type="evidence" value="ECO:0007669"/>
    <property type="project" value="TreeGrafter"/>
</dbReference>
<name>A0A5S9NI94_9GAMM</name>
<evidence type="ECO:0000256" key="6">
    <source>
        <dbReference type="ARBA" id="ARBA00052788"/>
    </source>
</evidence>
<evidence type="ECO:0000313" key="10">
    <source>
        <dbReference type="EMBL" id="CAA0089444.1"/>
    </source>
</evidence>
<dbReference type="OrthoDB" id="9804590at2"/>
<keyword evidence="12" id="KW-1185">Reference proteome</keyword>
<feature type="binding site" evidence="7">
    <location>
        <position position="220"/>
    </location>
    <ligand>
        <name>S-adenosyl-L-methionine</name>
        <dbReference type="ChEBI" id="CHEBI:59789"/>
    </ligand>
</feature>
<dbReference type="InterPro" id="IPR010280">
    <property type="entry name" value="U5_MeTrfase_fam"/>
</dbReference>
<dbReference type="Pfam" id="PF05958">
    <property type="entry name" value="tRNA_U5-meth_tr"/>
    <property type="match status" value="1"/>
</dbReference>
<protein>
    <recommendedName>
        <fullName evidence="7">tRNA/tmRNA (uracil-C(5))-methyltransferase</fullName>
        <ecNumber evidence="7">2.1.1.35</ecNumber>
    </recommendedName>
    <alternativeName>
        <fullName evidence="7">tRNA (uracil(54)-C(5))-methyltransferase</fullName>
    </alternativeName>
    <alternativeName>
        <fullName evidence="7">tRNA(m5U54)-methyltransferase</fullName>
        <shortName evidence="7">RUMT</shortName>
    </alternativeName>
    <alternativeName>
        <fullName evidence="7">tmRNA (uracil(341)-C(5))-methyltransferase</fullName>
    </alternativeName>
</protein>
<comment type="catalytic activity">
    <reaction evidence="6 7">
        <text>uridine(54) in tRNA + S-adenosyl-L-methionine = 5-methyluridine(54) in tRNA + S-adenosyl-L-homocysteine + H(+)</text>
        <dbReference type="Rhea" id="RHEA:42712"/>
        <dbReference type="Rhea" id="RHEA-COMP:10167"/>
        <dbReference type="Rhea" id="RHEA-COMP:10193"/>
        <dbReference type="ChEBI" id="CHEBI:15378"/>
        <dbReference type="ChEBI" id="CHEBI:57856"/>
        <dbReference type="ChEBI" id="CHEBI:59789"/>
        <dbReference type="ChEBI" id="CHEBI:65315"/>
        <dbReference type="ChEBI" id="CHEBI:74447"/>
        <dbReference type="EC" id="2.1.1.35"/>
    </reaction>
</comment>
<evidence type="ECO:0000256" key="8">
    <source>
        <dbReference type="PROSITE-ProRule" id="PRU01024"/>
    </source>
</evidence>
<dbReference type="InterPro" id="IPR011869">
    <property type="entry name" value="TrmA_MeTrfase"/>
</dbReference>
<evidence type="ECO:0000256" key="7">
    <source>
        <dbReference type="HAMAP-Rule" id="MF_01011"/>
    </source>
</evidence>
<dbReference type="FunFam" id="2.40.50.1070:FF:000001">
    <property type="entry name" value="tRNA/tmRNA (uracil-C(5))-methyltransferase"/>
    <property type="match status" value="1"/>
</dbReference>
<dbReference type="PROSITE" id="PS51687">
    <property type="entry name" value="SAM_MT_RNA_M5U"/>
    <property type="match status" value="1"/>
</dbReference>
<feature type="binding site" evidence="7 8">
    <location>
        <position position="296"/>
    </location>
    <ligand>
        <name>S-adenosyl-L-methionine</name>
        <dbReference type="ChEBI" id="CHEBI:59789"/>
    </ligand>
</feature>
<reference evidence="12 13" key="1">
    <citation type="submission" date="2019-11" db="EMBL/GenBank/DDBJ databases">
        <authorList>
            <person name="Holert J."/>
        </authorList>
    </citation>
    <scope>NUCLEOTIDE SEQUENCE [LARGE SCALE GENOMIC DNA]</scope>
    <source>
        <strain evidence="11">BC3_2A</strain>
        <strain evidence="10">SB11_1A</strain>
    </source>
</reference>
<dbReference type="NCBIfam" id="TIGR02143">
    <property type="entry name" value="trmA_only"/>
    <property type="match status" value="1"/>
</dbReference>
<keyword evidence="4 7" id="KW-0819">tRNA processing</keyword>
<feature type="active site" evidence="9">
    <location>
        <position position="321"/>
    </location>
</feature>
<dbReference type="InterPro" id="IPR030391">
    <property type="entry name" value="MeTrfase_TrmA_CS"/>
</dbReference>
<dbReference type="GO" id="GO:0030697">
    <property type="term" value="F:tRNA (uracil(54)-C5)-methyltransferase activity, S-adenosyl methionine-dependent"/>
    <property type="evidence" value="ECO:0007669"/>
    <property type="project" value="UniProtKB-UniRule"/>
</dbReference>
<keyword evidence="3 7" id="KW-0949">S-adenosyl-L-methionine</keyword>
<evidence type="ECO:0000256" key="2">
    <source>
        <dbReference type="ARBA" id="ARBA00022679"/>
    </source>
</evidence>
<proteinExistence type="inferred from homology"/>
<evidence type="ECO:0000256" key="3">
    <source>
        <dbReference type="ARBA" id="ARBA00022691"/>
    </source>
</evidence>
<evidence type="ECO:0000313" key="12">
    <source>
        <dbReference type="Proteomes" id="UP000435877"/>
    </source>
</evidence>
<dbReference type="EMBL" id="CACSIM010000002">
    <property type="protein sequence ID" value="CAA0096225.1"/>
    <property type="molecule type" value="Genomic_DNA"/>
</dbReference>
<dbReference type="Gene3D" id="3.40.50.150">
    <property type="entry name" value="Vaccinia Virus protein VP39"/>
    <property type="match status" value="1"/>
</dbReference>
<evidence type="ECO:0000256" key="4">
    <source>
        <dbReference type="ARBA" id="ARBA00022694"/>
    </source>
</evidence>
<dbReference type="PANTHER" id="PTHR47790:SF2">
    <property type="entry name" value="TRNA_TMRNA (URACIL-C(5))-METHYLTRANSFERASE"/>
    <property type="match status" value="1"/>
</dbReference>
<comment type="similarity">
    <text evidence="7">Belongs to the class I-like SAM-binding methyltransferase superfamily. RNA M5U methyltransferase family. TrmA subfamily.</text>
</comment>
<feature type="active site" description="Proton acceptor" evidence="7">
    <location>
        <position position="355"/>
    </location>
</feature>
<dbReference type="EMBL" id="CACSIK010000001">
    <property type="protein sequence ID" value="CAA0089444.1"/>
    <property type="molecule type" value="Genomic_DNA"/>
</dbReference>
<dbReference type="GO" id="GO:0005829">
    <property type="term" value="C:cytosol"/>
    <property type="evidence" value="ECO:0007669"/>
    <property type="project" value="TreeGrafter"/>
</dbReference>
<sequence length="364" mass="41405">MSLNTVDVENYPSILRTKAAQVSSIFDDLGLPQATVYPSEPVHYRLRAEFRLWHEGDSAYYAMFDPAAPKIPVRVDEFAIASQAIFKLMPALLKAINANAVLSKRLFQVEFLSTLSGDMLVSLIYHRRLDEQWEDVARTVSNELNIQIIGRSKKQKLVLDRDYVVETLTIDNVDYHYNQYEGGFTQPNGALNATMITWAKQHAGPQQGHDLLELYCGNGNFTIPLSKQFRKVLATEISKTSVKAAHENFLLNNINNIDVLRMSSEEFTQALNKERSFRRLAHIDLDSYTLKTVLVDPPRAGLDDGTRQLISRFDTIIYISCNPQTLHRDLQILTKTHAVKAFALFDQFPYTHHMECGVILEVRG</sequence>
<dbReference type="PROSITE" id="PS01231">
    <property type="entry name" value="TRMA_2"/>
    <property type="match status" value="1"/>
</dbReference>
<dbReference type="Gene3D" id="2.40.50.1070">
    <property type="match status" value="1"/>
</dbReference>
<dbReference type="PROSITE" id="PS01230">
    <property type="entry name" value="TRMA_1"/>
    <property type="match status" value="1"/>
</dbReference>
<evidence type="ECO:0000313" key="11">
    <source>
        <dbReference type="EMBL" id="CAA0096225.1"/>
    </source>
</evidence>
<dbReference type="InterPro" id="IPR030390">
    <property type="entry name" value="MeTrfase_TrmA_AS"/>
</dbReference>
<dbReference type="AlphaFoldDB" id="A0A5S9NI94"/>
<dbReference type="GO" id="GO:0030488">
    <property type="term" value="P:tRNA methylation"/>
    <property type="evidence" value="ECO:0007669"/>
    <property type="project" value="UniProtKB-UniRule"/>
</dbReference>
<dbReference type="PANTHER" id="PTHR47790">
    <property type="entry name" value="TRNA/TMRNA (URACIL-C(5))-METHYLTRANSFERASE"/>
    <property type="match status" value="1"/>
</dbReference>
<dbReference type="FunFam" id="3.40.50.150:FF:000012">
    <property type="entry name" value="tRNA/tmRNA (uracil-C(5))-methyltransferase"/>
    <property type="match status" value="1"/>
</dbReference>
<feature type="binding site" evidence="7 8">
    <location>
        <position position="236"/>
    </location>
    <ligand>
        <name>S-adenosyl-L-methionine</name>
        <dbReference type="ChEBI" id="CHEBI:59789"/>
    </ligand>
</feature>
<keyword evidence="2 7" id="KW-0808">Transferase</keyword>
<feature type="active site" description="Nucleophile" evidence="7 8">
    <location>
        <position position="321"/>
    </location>
</feature>
<dbReference type="HAMAP" id="MF_01011">
    <property type="entry name" value="RNA_methyltr_TrmA"/>
    <property type="match status" value="1"/>
</dbReference>
<feature type="binding site" evidence="7 8">
    <location>
        <position position="215"/>
    </location>
    <ligand>
        <name>S-adenosyl-L-methionine</name>
        <dbReference type="ChEBI" id="CHEBI:59789"/>
    </ligand>
</feature>
<comment type="function">
    <text evidence="7">Dual-specificity methyltransferase that catalyzes the formation of 5-methyluridine at position 54 (m5U54) in all tRNAs, and that of position 341 (m5U341) in tmRNA (transfer-mRNA).</text>
</comment>
<feature type="binding site" evidence="7 8">
    <location>
        <position position="186"/>
    </location>
    <ligand>
        <name>S-adenosyl-L-methionine</name>
        <dbReference type="ChEBI" id="CHEBI:59789"/>
    </ligand>
</feature>
<keyword evidence="1 7" id="KW-0489">Methyltransferase</keyword>